<comment type="caution">
    <text evidence="2">The sequence shown here is derived from an EMBL/GenBank/DDBJ whole genome shotgun (WGS) entry which is preliminary data.</text>
</comment>
<proteinExistence type="predicted"/>
<dbReference type="Proteomes" id="UP000313066">
    <property type="component" value="Unassembled WGS sequence"/>
</dbReference>
<dbReference type="AlphaFoldDB" id="A0A5N6BGM2"/>
<evidence type="ECO:0000259" key="1">
    <source>
        <dbReference type="Pfam" id="PF05685"/>
    </source>
</evidence>
<feature type="domain" description="Putative restriction endonuclease" evidence="1">
    <location>
        <begin position="39"/>
        <end position="208"/>
    </location>
</feature>
<evidence type="ECO:0000313" key="3">
    <source>
        <dbReference type="Proteomes" id="UP000313066"/>
    </source>
</evidence>
<dbReference type="InterPro" id="IPR008538">
    <property type="entry name" value="Uma2"/>
</dbReference>
<dbReference type="EMBL" id="VDMA02000023">
    <property type="protein sequence ID" value="KAB8180227.1"/>
    <property type="molecule type" value="Genomic_DNA"/>
</dbReference>
<dbReference type="CDD" id="cd06260">
    <property type="entry name" value="DUF820-like"/>
    <property type="match status" value="1"/>
</dbReference>
<evidence type="ECO:0000313" key="2">
    <source>
        <dbReference type="EMBL" id="KAB8180227.1"/>
    </source>
</evidence>
<dbReference type="Gene3D" id="3.90.1570.10">
    <property type="entry name" value="tt1808, chain A"/>
    <property type="match status" value="1"/>
</dbReference>
<dbReference type="InterPro" id="IPR012296">
    <property type="entry name" value="Nuclease_put_TT1808"/>
</dbReference>
<dbReference type="Pfam" id="PF05685">
    <property type="entry name" value="Uma2"/>
    <property type="match status" value="1"/>
</dbReference>
<accession>A0A5N6BGM2</accession>
<organism evidence="2 3">
    <name type="scientific">Microbispora catharanthi</name>
    <dbReference type="NCBI Taxonomy" id="1712871"/>
    <lineage>
        <taxon>Bacteria</taxon>
        <taxon>Bacillati</taxon>
        <taxon>Actinomycetota</taxon>
        <taxon>Actinomycetes</taxon>
        <taxon>Streptosporangiales</taxon>
        <taxon>Streptosporangiaceae</taxon>
        <taxon>Microbispora</taxon>
    </lineage>
</organism>
<dbReference type="InterPro" id="IPR011335">
    <property type="entry name" value="Restrct_endonuc-II-like"/>
</dbReference>
<name>A0A5N6BGM2_9ACTN</name>
<gene>
    <name evidence="2" type="ORF">FH610_033605</name>
</gene>
<keyword evidence="3" id="KW-1185">Reference proteome</keyword>
<reference evidence="2 3" key="1">
    <citation type="submission" date="2019-10" db="EMBL/GenBank/DDBJ databases">
        <title>Nonomuraea sp. nov., isolated from Phyllanthus amarus.</title>
        <authorList>
            <person name="Klykleung N."/>
            <person name="Tanasupawat S."/>
        </authorList>
    </citation>
    <scope>NUCLEOTIDE SEQUENCE [LARGE SCALE GENOMIC DNA]</scope>
    <source>
        <strain evidence="2 3">CR1-09</strain>
    </source>
</reference>
<sequence length="221" mass="24860">MALTKPTRQGRRRHVFRSAALAPGEVPEPEPIDGEDDIRRLCQELNDAGYPAEITYGRVVVSPKVSREQSNVTFRLMNQLFDSVRENRWVIHSNWGVHIPPFPDMRLPSLMIAPQDAEQYDDMHILGHSALLVVEVCSRGTRSIDWDEKPLEYARAGVPLLLIVDPVTDPATVTLMSLPCKDLAMDDLREPYERVETVHAGESLRLPTPFDIDLATGELLA</sequence>
<dbReference type="SUPFAM" id="SSF52980">
    <property type="entry name" value="Restriction endonuclease-like"/>
    <property type="match status" value="1"/>
</dbReference>
<protein>
    <recommendedName>
        <fullName evidence="1">Putative restriction endonuclease domain-containing protein</fullName>
    </recommendedName>
</protein>